<evidence type="ECO:0000256" key="1">
    <source>
        <dbReference type="SAM" id="MobiDB-lite"/>
    </source>
</evidence>
<dbReference type="Proteomes" id="UP000192927">
    <property type="component" value="Unassembled WGS sequence"/>
</dbReference>
<name>A0A1W5D9C9_9LECA</name>
<sequence>MDSYEAIIGRVKIFDNVKSYKYEGHMKTCYEHDSMPKQYDTNTLLHAVFTKTFNASTFLHVWNYMDQYVDVDGSSELGKYFMKNIYVNLAMEVKRYLNVLESRGPEADARKKLLAFYDCIPIANIFKDVDKSDFKELENRSRGQRRKMKQPDTSGLTRFMS</sequence>
<protein>
    <submittedName>
        <fullName evidence="2">Uncharacterized protein</fullName>
    </submittedName>
</protein>
<accession>A0A1W5D9C9</accession>
<evidence type="ECO:0000313" key="2">
    <source>
        <dbReference type="EMBL" id="SLM39542.1"/>
    </source>
</evidence>
<proteinExistence type="predicted"/>
<dbReference type="AlphaFoldDB" id="A0A1W5D9C9"/>
<dbReference type="EMBL" id="FWEW01003521">
    <property type="protein sequence ID" value="SLM39542.1"/>
    <property type="molecule type" value="Genomic_DNA"/>
</dbReference>
<keyword evidence="3" id="KW-1185">Reference proteome</keyword>
<evidence type="ECO:0000313" key="3">
    <source>
        <dbReference type="Proteomes" id="UP000192927"/>
    </source>
</evidence>
<organism evidence="2 3">
    <name type="scientific">Lasallia pustulata</name>
    <dbReference type="NCBI Taxonomy" id="136370"/>
    <lineage>
        <taxon>Eukaryota</taxon>
        <taxon>Fungi</taxon>
        <taxon>Dikarya</taxon>
        <taxon>Ascomycota</taxon>
        <taxon>Pezizomycotina</taxon>
        <taxon>Lecanoromycetes</taxon>
        <taxon>OSLEUM clade</taxon>
        <taxon>Umbilicariomycetidae</taxon>
        <taxon>Umbilicariales</taxon>
        <taxon>Umbilicariaceae</taxon>
        <taxon>Lasallia</taxon>
    </lineage>
</organism>
<feature type="compositionally biased region" description="Polar residues" evidence="1">
    <location>
        <begin position="151"/>
        <end position="161"/>
    </location>
</feature>
<feature type="region of interest" description="Disordered" evidence="1">
    <location>
        <begin position="137"/>
        <end position="161"/>
    </location>
</feature>
<reference evidence="3" key="1">
    <citation type="submission" date="2017-03" db="EMBL/GenBank/DDBJ databases">
        <authorList>
            <person name="Sharma R."/>
            <person name="Thines M."/>
        </authorList>
    </citation>
    <scope>NUCLEOTIDE SEQUENCE [LARGE SCALE GENOMIC DNA]</scope>
</reference>